<proteinExistence type="predicted"/>
<dbReference type="InterPro" id="IPR004680">
    <property type="entry name" value="Cit_transptr-like_dom"/>
</dbReference>
<evidence type="ECO:0000313" key="10">
    <source>
        <dbReference type="Proteomes" id="UP000557717"/>
    </source>
</evidence>
<dbReference type="Proteomes" id="UP000557717">
    <property type="component" value="Unassembled WGS sequence"/>
</dbReference>
<feature type="transmembrane region" description="Helical" evidence="7">
    <location>
        <begin position="140"/>
        <end position="164"/>
    </location>
</feature>
<keyword evidence="10" id="KW-1185">Reference proteome</keyword>
<dbReference type="GO" id="GO:0005886">
    <property type="term" value="C:plasma membrane"/>
    <property type="evidence" value="ECO:0007669"/>
    <property type="project" value="TreeGrafter"/>
</dbReference>
<dbReference type="SUPFAM" id="SSF116726">
    <property type="entry name" value="TrkA C-terminal domain-like"/>
    <property type="match status" value="2"/>
</dbReference>
<dbReference type="PANTHER" id="PTHR43652:SF2">
    <property type="entry name" value="BASIC AMINO ACID ANTIPORTER YFCC-RELATED"/>
    <property type="match status" value="1"/>
</dbReference>
<keyword evidence="2" id="KW-0813">Transport</keyword>
<comment type="caution">
    <text evidence="9">The sequence shown here is derived from an EMBL/GenBank/DDBJ whole genome shotgun (WGS) entry which is preliminary data.</text>
</comment>
<dbReference type="GO" id="GO:0008324">
    <property type="term" value="F:monoatomic cation transmembrane transporter activity"/>
    <property type="evidence" value="ECO:0007669"/>
    <property type="project" value="InterPro"/>
</dbReference>
<feature type="transmembrane region" description="Helical" evidence="7">
    <location>
        <begin position="176"/>
        <end position="198"/>
    </location>
</feature>
<evidence type="ECO:0000256" key="5">
    <source>
        <dbReference type="ARBA" id="ARBA00022989"/>
    </source>
</evidence>
<evidence type="ECO:0000256" key="2">
    <source>
        <dbReference type="ARBA" id="ARBA00022448"/>
    </source>
</evidence>
<evidence type="ECO:0000256" key="7">
    <source>
        <dbReference type="SAM" id="Phobius"/>
    </source>
</evidence>
<dbReference type="InterPro" id="IPR006037">
    <property type="entry name" value="RCK_C"/>
</dbReference>
<feature type="transmembrane region" description="Helical" evidence="7">
    <location>
        <begin position="454"/>
        <end position="472"/>
    </location>
</feature>
<feature type="transmembrane region" description="Helical" evidence="7">
    <location>
        <begin position="98"/>
        <end position="128"/>
    </location>
</feature>
<dbReference type="InterPro" id="IPR036721">
    <property type="entry name" value="RCK_C_sf"/>
</dbReference>
<keyword evidence="3 7" id="KW-0812">Transmembrane</keyword>
<dbReference type="RefSeq" id="WP_184022084.1">
    <property type="nucleotide sequence ID" value="NZ_JACHFD010000034.1"/>
</dbReference>
<dbReference type="GO" id="GO:0006813">
    <property type="term" value="P:potassium ion transport"/>
    <property type="evidence" value="ECO:0007669"/>
    <property type="project" value="InterPro"/>
</dbReference>
<feature type="transmembrane region" description="Helical" evidence="7">
    <location>
        <begin position="26"/>
        <end position="47"/>
    </location>
</feature>
<evidence type="ECO:0000256" key="1">
    <source>
        <dbReference type="ARBA" id="ARBA00004141"/>
    </source>
</evidence>
<feature type="domain" description="RCK C-terminal" evidence="8">
    <location>
        <begin position="211"/>
        <end position="297"/>
    </location>
</feature>
<dbReference type="PROSITE" id="PS51202">
    <property type="entry name" value="RCK_C"/>
    <property type="match status" value="2"/>
</dbReference>
<dbReference type="Pfam" id="PF02080">
    <property type="entry name" value="TrkA_C"/>
    <property type="match status" value="1"/>
</dbReference>
<feature type="transmembrane region" description="Helical" evidence="7">
    <location>
        <begin position="492"/>
        <end position="509"/>
    </location>
</feature>
<evidence type="ECO:0000259" key="8">
    <source>
        <dbReference type="PROSITE" id="PS51202"/>
    </source>
</evidence>
<feature type="domain" description="RCK C-terminal" evidence="8">
    <location>
        <begin position="307"/>
        <end position="391"/>
    </location>
</feature>
<keyword evidence="5 7" id="KW-1133">Transmembrane helix</keyword>
<organism evidence="9 10">
    <name type="scientific">Haloferula luteola</name>
    <dbReference type="NCBI Taxonomy" id="595692"/>
    <lineage>
        <taxon>Bacteria</taxon>
        <taxon>Pseudomonadati</taxon>
        <taxon>Verrucomicrobiota</taxon>
        <taxon>Verrucomicrobiia</taxon>
        <taxon>Verrucomicrobiales</taxon>
        <taxon>Verrucomicrobiaceae</taxon>
        <taxon>Haloferula</taxon>
    </lineage>
</organism>
<accession>A0A840VIR9</accession>
<evidence type="ECO:0000313" key="9">
    <source>
        <dbReference type="EMBL" id="MBB5353750.1"/>
    </source>
</evidence>
<name>A0A840VIR9_9BACT</name>
<feature type="transmembrane region" description="Helical" evidence="7">
    <location>
        <begin position="59"/>
        <end position="78"/>
    </location>
</feature>
<keyword evidence="4" id="KW-0677">Repeat</keyword>
<feature type="transmembrane region" description="Helical" evidence="7">
    <location>
        <begin position="407"/>
        <end position="434"/>
    </location>
</feature>
<feature type="transmembrane region" description="Helical" evidence="7">
    <location>
        <begin position="577"/>
        <end position="597"/>
    </location>
</feature>
<dbReference type="InterPro" id="IPR051679">
    <property type="entry name" value="DASS-Related_Transporters"/>
</dbReference>
<feature type="transmembrane region" description="Helical" evidence="7">
    <location>
        <begin position="539"/>
        <end position="557"/>
    </location>
</feature>
<dbReference type="Gene3D" id="3.30.70.1450">
    <property type="entry name" value="Regulator of K+ conductance, C-terminal domain"/>
    <property type="match status" value="1"/>
</dbReference>
<dbReference type="Pfam" id="PF03600">
    <property type="entry name" value="CitMHS"/>
    <property type="match status" value="1"/>
</dbReference>
<dbReference type="AlphaFoldDB" id="A0A840VIR9"/>
<gene>
    <name evidence="9" type="ORF">HNR46_004012</name>
</gene>
<protein>
    <submittedName>
        <fullName evidence="9">Di/tricarboxylate transporter</fullName>
    </submittedName>
</protein>
<sequence>MPMDAFQLWLTFGVLAAVFLCFMKEWLPTELTALCGMGVLVVAGVLGEKEVSEVFSNSAPLTIGAMFVLSSSLTRTGAIDWIAVKFSSWAGTSMPRVLTVLALIVMPLSAFLNNTPVVVVFLPVLMAFCRQAGMKASKLLIPLSFLSILGGTGTLIGTSTNLLVAGVAKSQGQQPFGIFEISGLGAIYALVGFGYLFLVGVRLLPARDTVSSLIDAEDTRKFCSAVVVDDDSPLAGERLVGNPLFSDRKRTLVYEVARHGRRVEDIPLDALVLQERDTLWFRATAKQLAEIQATKGLTMLHETVGSANDEEPQGTQVKTVEAIIGPRSSLLGRSIRDSGIRRRYGVVVAAVHRRGVNVRAGYQDLRLAFGDTLLLEGPVHNLIRLKQEEDFLSLNESSISLPRKSKVFLASGIMLGVILTAAFGLLPISSAALVGAVLSIVTRCVDLREAYERIEWNILFLIYGMLGIGKAMEITGGAEWISQGVVGAMKDFGPVAILAGIYILASLLTEVVTNNAVAILLTPVVISIADSLGVDARPFIVAIMFGASASFLTPIGYQTNTYVYGAGGYRFGDFVKIGLPLNLLLWGVAVWLIPRFWPF</sequence>
<keyword evidence="6 7" id="KW-0472">Membrane</keyword>
<comment type="subcellular location">
    <subcellularLocation>
        <location evidence="1">Membrane</location>
        <topology evidence="1">Multi-pass membrane protein</topology>
    </subcellularLocation>
</comment>
<evidence type="ECO:0000256" key="6">
    <source>
        <dbReference type="ARBA" id="ARBA00023136"/>
    </source>
</evidence>
<dbReference type="PANTHER" id="PTHR43652">
    <property type="entry name" value="BASIC AMINO ACID ANTIPORTER YFCC-RELATED"/>
    <property type="match status" value="1"/>
</dbReference>
<evidence type="ECO:0000256" key="3">
    <source>
        <dbReference type="ARBA" id="ARBA00022692"/>
    </source>
</evidence>
<reference evidence="9 10" key="1">
    <citation type="submission" date="2020-08" db="EMBL/GenBank/DDBJ databases">
        <title>Genomic Encyclopedia of Type Strains, Phase IV (KMG-IV): sequencing the most valuable type-strain genomes for metagenomic binning, comparative biology and taxonomic classification.</title>
        <authorList>
            <person name="Goeker M."/>
        </authorList>
    </citation>
    <scope>NUCLEOTIDE SEQUENCE [LARGE SCALE GENOMIC DNA]</scope>
    <source>
        <strain evidence="9 10">YC6886</strain>
    </source>
</reference>
<evidence type="ECO:0000256" key="4">
    <source>
        <dbReference type="ARBA" id="ARBA00022737"/>
    </source>
</evidence>
<dbReference type="EMBL" id="JACHFD010000034">
    <property type="protein sequence ID" value="MBB5353750.1"/>
    <property type="molecule type" value="Genomic_DNA"/>
</dbReference>